<evidence type="ECO:0000313" key="1">
    <source>
        <dbReference type="EMBL" id="GAA2240242.1"/>
    </source>
</evidence>
<sequence>MCGGSHATCEQSPPALPLMTGHRTLTCAPVRSLLCMAPSRYLSGRAVRPYLNRSGVSQRVNGKPFLAPGVASVPA</sequence>
<dbReference type="EMBL" id="BAAATR010000007">
    <property type="protein sequence ID" value="GAA2240242.1"/>
    <property type="molecule type" value="Genomic_DNA"/>
</dbReference>
<gene>
    <name evidence="1" type="ORF">GCM10010430_22100</name>
</gene>
<protein>
    <submittedName>
        <fullName evidence="1">Uncharacterized protein</fullName>
    </submittedName>
</protein>
<proteinExistence type="predicted"/>
<keyword evidence="2" id="KW-1185">Reference proteome</keyword>
<comment type="caution">
    <text evidence="1">The sequence shown here is derived from an EMBL/GenBank/DDBJ whole genome shotgun (WGS) entry which is preliminary data.</text>
</comment>
<reference evidence="1 2" key="1">
    <citation type="journal article" date="2019" name="Int. J. Syst. Evol. Microbiol.">
        <title>The Global Catalogue of Microorganisms (GCM) 10K type strain sequencing project: providing services to taxonomists for standard genome sequencing and annotation.</title>
        <authorList>
            <consortium name="The Broad Institute Genomics Platform"/>
            <consortium name="The Broad Institute Genome Sequencing Center for Infectious Disease"/>
            <person name="Wu L."/>
            <person name="Ma J."/>
        </authorList>
    </citation>
    <scope>NUCLEOTIDE SEQUENCE [LARGE SCALE GENOMIC DNA]</scope>
    <source>
        <strain evidence="1 2">JCM 7356</strain>
    </source>
</reference>
<evidence type="ECO:0000313" key="2">
    <source>
        <dbReference type="Proteomes" id="UP001500305"/>
    </source>
</evidence>
<accession>A0ABN3DRW8</accession>
<name>A0ABN3DRW8_9ACTN</name>
<organism evidence="1 2">
    <name type="scientific">Kitasatospora cystarginea</name>
    <dbReference type="NCBI Taxonomy" id="58350"/>
    <lineage>
        <taxon>Bacteria</taxon>
        <taxon>Bacillati</taxon>
        <taxon>Actinomycetota</taxon>
        <taxon>Actinomycetes</taxon>
        <taxon>Kitasatosporales</taxon>
        <taxon>Streptomycetaceae</taxon>
        <taxon>Kitasatospora</taxon>
    </lineage>
</organism>
<dbReference type="Proteomes" id="UP001500305">
    <property type="component" value="Unassembled WGS sequence"/>
</dbReference>